<dbReference type="STRING" id="29760.D7TJW2"/>
<feature type="transmembrane region" description="Helical" evidence="5">
    <location>
        <begin position="421"/>
        <end position="444"/>
    </location>
</feature>
<evidence type="ECO:0000256" key="5">
    <source>
        <dbReference type="SAM" id="Phobius"/>
    </source>
</evidence>
<comment type="similarity">
    <text evidence="1 4">Belongs to the iron/ascorbate-dependent oxidoreductase family.</text>
</comment>
<organism evidence="7 8">
    <name type="scientific">Vitis vinifera</name>
    <name type="common">Grape</name>
    <dbReference type="NCBI Taxonomy" id="29760"/>
    <lineage>
        <taxon>Eukaryota</taxon>
        <taxon>Viridiplantae</taxon>
        <taxon>Streptophyta</taxon>
        <taxon>Embryophyta</taxon>
        <taxon>Tracheophyta</taxon>
        <taxon>Spermatophyta</taxon>
        <taxon>Magnoliopsida</taxon>
        <taxon>eudicotyledons</taxon>
        <taxon>Gunneridae</taxon>
        <taxon>Pentapetalae</taxon>
        <taxon>rosids</taxon>
        <taxon>Vitales</taxon>
        <taxon>Vitaceae</taxon>
        <taxon>Viteae</taxon>
        <taxon>Vitis</taxon>
    </lineage>
</organism>
<keyword evidence="2 4" id="KW-0479">Metal-binding</keyword>
<evidence type="ECO:0000256" key="1">
    <source>
        <dbReference type="ARBA" id="ARBA00008056"/>
    </source>
</evidence>
<dbReference type="GO" id="GO:0016491">
    <property type="term" value="F:oxidoreductase activity"/>
    <property type="evidence" value="ECO:0007669"/>
    <property type="project" value="UniProtKB-KW"/>
</dbReference>
<dbReference type="AlphaFoldDB" id="D7TJW2"/>
<dbReference type="HOGENOM" id="CLU_614534_0_0_1"/>
<evidence type="ECO:0000256" key="2">
    <source>
        <dbReference type="ARBA" id="ARBA00022723"/>
    </source>
</evidence>
<dbReference type="GO" id="GO:0046872">
    <property type="term" value="F:metal ion binding"/>
    <property type="evidence" value="ECO:0007669"/>
    <property type="project" value="UniProtKB-KW"/>
</dbReference>
<feature type="domain" description="Fe2OG dioxygenase" evidence="6">
    <location>
        <begin position="101"/>
        <end position="201"/>
    </location>
</feature>
<dbReference type="InterPro" id="IPR005123">
    <property type="entry name" value="Oxoglu/Fe-dep_dioxygenase_dom"/>
</dbReference>
<evidence type="ECO:0000256" key="3">
    <source>
        <dbReference type="ARBA" id="ARBA00023004"/>
    </source>
</evidence>
<keyword evidence="8" id="KW-1185">Reference proteome</keyword>
<protein>
    <recommendedName>
        <fullName evidence="6">Fe2OG dioxygenase domain-containing protein</fullName>
    </recommendedName>
</protein>
<dbReference type="PROSITE" id="PS51471">
    <property type="entry name" value="FE2OG_OXY"/>
    <property type="match status" value="1"/>
</dbReference>
<dbReference type="Pfam" id="PF14226">
    <property type="entry name" value="DIOX_N"/>
    <property type="match status" value="1"/>
</dbReference>
<dbReference type="PANTHER" id="PTHR47991">
    <property type="entry name" value="OXOGLUTARATE/IRON-DEPENDENT DIOXYGENASE"/>
    <property type="match status" value="1"/>
</dbReference>
<reference evidence="8" key="1">
    <citation type="journal article" date="2007" name="Nature">
        <title>The grapevine genome sequence suggests ancestral hexaploidization in major angiosperm phyla.</title>
        <authorList>
            <consortium name="The French-Italian Public Consortium for Grapevine Genome Characterization."/>
            <person name="Jaillon O."/>
            <person name="Aury J.-M."/>
            <person name="Noel B."/>
            <person name="Policriti A."/>
            <person name="Clepet C."/>
            <person name="Casagrande A."/>
            <person name="Choisne N."/>
            <person name="Aubourg S."/>
            <person name="Vitulo N."/>
            <person name="Jubin C."/>
            <person name="Vezzi A."/>
            <person name="Legeai F."/>
            <person name="Hugueney P."/>
            <person name="Dasilva C."/>
            <person name="Horner D."/>
            <person name="Mica E."/>
            <person name="Jublot D."/>
            <person name="Poulain J."/>
            <person name="Bruyere C."/>
            <person name="Billault A."/>
            <person name="Segurens B."/>
            <person name="Gouyvenoux M."/>
            <person name="Ugarte E."/>
            <person name="Cattonaro F."/>
            <person name="Anthouard V."/>
            <person name="Vico V."/>
            <person name="Del Fabbro C."/>
            <person name="Alaux M."/>
            <person name="Di Gaspero G."/>
            <person name="Dumas V."/>
            <person name="Felice N."/>
            <person name="Paillard S."/>
            <person name="Juman I."/>
            <person name="Moroldo M."/>
            <person name="Scalabrin S."/>
            <person name="Canaguier A."/>
            <person name="Le Clainche I."/>
            <person name="Malacrida G."/>
            <person name="Durand E."/>
            <person name="Pesole G."/>
            <person name="Laucou V."/>
            <person name="Chatelet P."/>
            <person name="Merdinoglu D."/>
            <person name="Delledonne M."/>
            <person name="Pezzotti M."/>
            <person name="Lecharny A."/>
            <person name="Scarpelli C."/>
            <person name="Artiguenave F."/>
            <person name="Pe M.E."/>
            <person name="Valle G."/>
            <person name="Morgante M."/>
            <person name="Caboche M."/>
            <person name="Adam-Blondon A.-F."/>
            <person name="Weissenbach J."/>
            <person name="Quetier F."/>
            <person name="Wincker P."/>
        </authorList>
    </citation>
    <scope>NUCLEOTIDE SEQUENCE [LARGE SCALE GENOMIC DNA]</scope>
    <source>
        <strain evidence="8">cv. Pinot noir / PN40024</strain>
    </source>
</reference>
<keyword evidence="5" id="KW-0812">Transmembrane</keyword>
<dbReference type="InterPro" id="IPR026992">
    <property type="entry name" value="DIOX_N"/>
</dbReference>
<dbReference type="EMBL" id="FN595992">
    <property type="protein sequence ID" value="CBI30784.3"/>
    <property type="molecule type" value="Genomic_DNA"/>
</dbReference>
<keyword evidence="5" id="KW-1133">Transmembrane helix</keyword>
<dbReference type="InParanoid" id="D7TJW2"/>
<dbReference type="SUPFAM" id="SSF51197">
    <property type="entry name" value="Clavaminate synthase-like"/>
    <property type="match status" value="2"/>
</dbReference>
<keyword evidence="5" id="KW-0472">Membrane</keyword>
<keyword evidence="3 4" id="KW-0408">Iron</keyword>
<gene>
    <name evidence="7" type="ordered locus">VIT_10s0003g02320</name>
</gene>
<evidence type="ECO:0000259" key="6">
    <source>
        <dbReference type="PROSITE" id="PS51471"/>
    </source>
</evidence>
<name>D7TJW2_VITVI</name>
<evidence type="ECO:0000256" key="4">
    <source>
        <dbReference type="RuleBase" id="RU003682"/>
    </source>
</evidence>
<accession>D7TJW2</accession>
<proteinExistence type="inferred from homology"/>
<dbReference type="FunFam" id="2.60.120.330:FF:000157">
    <property type="entry name" value="Uncharacterized protein"/>
    <property type="match status" value="1"/>
</dbReference>
<dbReference type="Proteomes" id="UP000009183">
    <property type="component" value="Chromosome 10"/>
</dbReference>
<evidence type="ECO:0000313" key="7">
    <source>
        <dbReference type="EMBL" id="CBI30784.3"/>
    </source>
</evidence>
<dbReference type="Pfam" id="PF03171">
    <property type="entry name" value="2OG-FeII_Oxy"/>
    <property type="match status" value="1"/>
</dbReference>
<dbReference type="InterPro" id="IPR027443">
    <property type="entry name" value="IPNS-like_sf"/>
</dbReference>
<sequence length="446" mass="51064">MKHLIMSETAGSELEKLHSTCKEWGFFPLVNHGVRSSLVLYDNQPYTYKEAYLLPELPSLLRDSLECYLAELQKLAMMLLGFMAKALKLEKGEMEELFEDGMQSVRITYYPPCPQPELVMGLTPHSDATGITILLQINGVDGLQIKKDGVWIPVSFLPDALVVNVGDVLEILSNGVYTSIEHRATVNAAKERISIAMFFNPKFSAQTKPAPSQINPQNPPLFKQVGMEKYFKDFFSRKLDGKSYLWFNRSLKLGQLTMASTQFPSFRAAPVQSVQELIKEPIPAVPQPFILDDPQSPILSASTPLPLLPTIDMKHIIMSETADAELEKLHSTCKEWGFFQLVNHGVSSSLVEKLKSEIGEFYKLPWEERIKYKMRPRDFEGYGLSPIRSEDQKLDWGDRFYMTTNPIHTRKPYLLPELPPSLRFCLIIIIFFFFFFFFQLYICFLL</sequence>
<dbReference type="PaxDb" id="29760-VIT_10s0003g02320.t01"/>
<dbReference type="eggNOG" id="KOG0143">
    <property type="taxonomic scope" value="Eukaryota"/>
</dbReference>
<dbReference type="InterPro" id="IPR050295">
    <property type="entry name" value="Plant_2OG-oxidoreductases"/>
</dbReference>
<evidence type="ECO:0000313" key="8">
    <source>
        <dbReference type="Proteomes" id="UP000009183"/>
    </source>
</evidence>
<keyword evidence="4" id="KW-0560">Oxidoreductase</keyword>
<dbReference type="Gene3D" id="2.60.120.330">
    <property type="entry name" value="B-lactam Antibiotic, Isopenicillin N Synthase, Chain"/>
    <property type="match status" value="2"/>
</dbReference>
<dbReference type="InterPro" id="IPR044861">
    <property type="entry name" value="IPNS-like_FE2OG_OXY"/>
</dbReference>